<feature type="non-terminal residue" evidence="2">
    <location>
        <position position="1"/>
    </location>
</feature>
<proteinExistence type="predicted"/>
<dbReference type="AlphaFoldDB" id="A0A8T0BCV6"/>
<comment type="caution">
    <text evidence="2">The sequence shown here is derived from an EMBL/GenBank/DDBJ whole genome shotgun (WGS) entry which is preliminary data.</text>
</comment>
<dbReference type="Proteomes" id="UP000606274">
    <property type="component" value="Unassembled WGS sequence"/>
</dbReference>
<evidence type="ECO:0000313" key="3">
    <source>
        <dbReference type="Proteomes" id="UP000606274"/>
    </source>
</evidence>
<dbReference type="EMBL" id="JABFDY010000008">
    <property type="protein sequence ID" value="KAF7704845.1"/>
    <property type="molecule type" value="Genomic_DNA"/>
</dbReference>
<reference evidence="2" key="1">
    <citation type="submission" date="2020-08" db="EMBL/GenBank/DDBJ databases">
        <title>Chromosome-level assembly of Southern catfish (Silurus meridionalis) provides insights into visual adaptation to the nocturnal and benthic lifestyles.</title>
        <authorList>
            <person name="Zhang Y."/>
            <person name="Wang D."/>
            <person name="Peng Z."/>
        </authorList>
    </citation>
    <scope>NUCLEOTIDE SEQUENCE</scope>
    <source>
        <strain evidence="2">SWU-2019-XX</strain>
        <tissue evidence="2">Muscle</tissue>
    </source>
</reference>
<sequence length="308" mass="34393">MSLVLLRIFFRSPILRRRRIRDVIPRAPDVMPPIVFWLRIGRRITCEHKLIFTDQIFSKKTAIAIAVAGGLYIVYKILALLMKSRGQPPRETPTERRAEGSPHSDTSASRRCIGRRDVSLFGETWGGHRADDEGAEGVLNHECVGEPWTPPRLPPRTTQLGILRRQCRQFQLSSLAAELTHLLEHLSSPSVPANAFVPPRIVRGNNIVTGAHRLPDLNSRHGCSYFLTRHHSFLPVLHTGLPLIIPLRLLLLCQVTVLLCLHLASGQAALSCLLPMLLCLRPALGLATPPCLLQLQKPVRLAISIKML</sequence>
<accession>A0A8T0BCV6</accession>
<name>A0A8T0BCV6_SILME</name>
<feature type="region of interest" description="Disordered" evidence="1">
    <location>
        <begin position="86"/>
        <end position="110"/>
    </location>
</feature>
<evidence type="ECO:0000256" key="1">
    <source>
        <dbReference type="SAM" id="MobiDB-lite"/>
    </source>
</evidence>
<gene>
    <name evidence="2" type="ORF">HF521_021917</name>
</gene>
<feature type="compositionally biased region" description="Basic and acidic residues" evidence="1">
    <location>
        <begin position="92"/>
        <end position="102"/>
    </location>
</feature>
<organism evidence="2 3">
    <name type="scientific">Silurus meridionalis</name>
    <name type="common">Southern catfish</name>
    <name type="synonym">Silurus soldatovi meridionalis</name>
    <dbReference type="NCBI Taxonomy" id="175797"/>
    <lineage>
        <taxon>Eukaryota</taxon>
        <taxon>Metazoa</taxon>
        <taxon>Chordata</taxon>
        <taxon>Craniata</taxon>
        <taxon>Vertebrata</taxon>
        <taxon>Euteleostomi</taxon>
        <taxon>Actinopterygii</taxon>
        <taxon>Neopterygii</taxon>
        <taxon>Teleostei</taxon>
        <taxon>Ostariophysi</taxon>
        <taxon>Siluriformes</taxon>
        <taxon>Siluridae</taxon>
        <taxon>Silurus</taxon>
    </lineage>
</organism>
<keyword evidence="3" id="KW-1185">Reference proteome</keyword>
<protein>
    <submittedName>
        <fullName evidence="2">Uncharacterized protein</fullName>
    </submittedName>
</protein>
<evidence type="ECO:0000313" key="2">
    <source>
        <dbReference type="EMBL" id="KAF7704845.1"/>
    </source>
</evidence>